<evidence type="ECO:0000256" key="1">
    <source>
        <dbReference type="SAM" id="SignalP"/>
    </source>
</evidence>
<gene>
    <name evidence="3" type="ORF">FIESC28_01479</name>
</gene>
<name>A0A366SAL4_9HYPO</name>
<organism evidence="3 4">
    <name type="scientific">Fusarium coffeatum</name>
    <dbReference type="NCBI Taxonomy" id="231269"/>
    <lineage>
        <taxon>Eukaryota</taxon>
        <taxon>Fungi</taxon>
        <taxon>Dikarya</taxon>
        <taxon>Ascomycota</taxon>
        <taxon>Pezizomycotina</taxon>
        <taxon>Sordariomycetes</taxon>
        <taxon>Hypocreomycetidae</taxon>
        <taxon>Hypocreales</taxon>
        <taxon>Nectriaceae</taxon>
        <taxon>Fusarium</taxon>
        <taxon>Fusarium incarnatum-equiseti species complex</taxon>
    </lineage>
</organism>
<dbReference type="Proteomes" id="UP000253153">
    <property type="component" value="Unassembled WGS sequence"/>
</dbReference>
<evidence type="ECO:0000259" key="2">
    <source>
        <dbReference type="Pfam" id="PF23584"/>
    </source>
</evidence>
<feature type="chain" id="PRO_5016819619" description="DUF7136 domain-containing protein" evidence="1">
    <location>
        <begin position="24"/>
        <end position="245"/>
    </location>
</feature>
<dbReference type="GeneID" id="41990925"/>
<evidence type="ECO:0000313" key="3">
    <source>
        <dbReference type="EMBL" id="RBR25726.1"/>
    </source>
</evidence>
<accession>A0A366SAL4</accession>
<dbReference type="EMBL" id="QKXC01000036">
    <property type="protein sequence ID" value="RBR25726.1"/>
    <property type="molecule type" value="Genomic_DNA"/>
</dbReference>
<evidence type="ECO:0000313" key="4">
    <source>
        <dbReference type="Proteomes" id="UP000253153"/>
    </source>
</evidence>
<keyword evidence="1" id="KW-0732">Signal</keyword>
<comment type="caution">
    <text evidence="3">The sequence shown here is derived from an EMBL/GenBank/DDBJ whole genome shotgun (WGS) entry which is preliminary data.</text>
</comment>
<dbReference type="AlphaFoldDB" id="A0A366SAL4"/>
<dbReference type="RefSeq" id="XP_031020317.1">
    <property type="nucleotide sequence ID" value="XM_031155629.1"/>
</dbReference>
<dbReference type="Pfam" id="PF23584">
    <property type="entry name" value="DUF7136"/>
    <property type="match status" value="1"/>
</dbReference>
<reference evidence="3 4" key="1">
    <citation type="submission" date="2018-06" db="EMBL/GenBank/DDBJ databases">
        <title>Fusarium incarnatum-equiseti species complex species 28.</title>
        <authorList>
            <person name="Gardiner D.M."/>
        </authorList>
    </citation>
    <scope>NUCLEOTIDE SEQUENCE [LARGE SCALE GENOMIC DNA]</scope>
    <source>
        <strain evidence="3 4">FIESC_28</strain>
    </source>
</reference>
<protein>
    <recommendedName>
        <fullName evidence="2">DUF7136 domain-containing protein</fullName>
    </recommendedName>
</protein>
<dbReference type="InterPro" id="IPR055560">
    <property type="entry name" value="DUF7136"/>
</dbReference>
<proteinExistence type="predicted"/>
<sequence>MHFPPRCIFSLACWFLLQNGGTAKELNGPTGALQIDLVFPRNETYNPSPIMPIVFSFRNTELLPYLRPSISYEVWNYNNFSADSTYGAIDVPSVNKSSVNPHIEFKSHLYPFNTEGTWKVNFHIRWKHCYVSPAEQGRRELEMLDINTTDIGVIFTTKGTSKQIDLAAAASRNCSSPFGVTINVTDTMRTPSSDLVYDQDVCPIVASSPKKADSCDVTLDATSASSLDASMTSWLSEGGEEHSAA</sequence>
<feature type="domain" description="DUF7136" evidence="2">
    <location>
        <begin position="31"/>
        <end position="239"/>
    </location>
</feature>
<keyword evidence="4" id="KW-1185">Reference proteome</keyword>
<dbReference type="OrthoDB" id="4490227at2759"/>
<feature type="signal peptide" evidence="1">
    <location>
        <begin position="1"/>
        <end position="23"/>
    </location>
</feature>